<proteinExistence type="predicted"/>
<dbReference type="GeneTree" id="ENSGT00640000091487"/>
<feature type="compositionally biased region" description="Acidic residues" evidence="1">
    <location>
        <begin position="275"/>
        <end position="284"/>
    </location>
</feature>
<dbReference type="Bgee" id="ENSORLG00000017627">
    <property type="expression patterns" value="Expressed in pharyngeal gill and 13 other cell types or tissues"/>
</dbReference>
<organism evidence="3 4">
    <name type="scientific">Oryzias latipes</name>
    <name type="common">Japanese rice fish</name>
    <name type="synonym">Japanese killifish</name>
    <dbReference type="NCBI Taxonomy" id="8090"/>
    <lineage>
        <taxon>Eukaryota</taxon>
        <taxon>Metazoa</taxon>
        <taxon>Chordata</taxon>
        <taxon>Craniata</taxon>
        <taxon>Vertebrata</taxon>
        <taxon>Euteleostomi</taxon>
        <taxon>Actinopterygii</taxon>
        <taxon>Neopterygii</taxon>
        <taxon>Teleostei</taxon>
        <taxon>Neoteleostei</taxon>
        <taxon>Acanthomorphata</taxon>
        <taxon>Ovalentaria</taxon>
        <taxon>Atherinomorphae</taxon>
        <taxon>Beloniformes</taxon>
        <taxon>Adrianichthyidae</taxon>
        <taxon>Oryziinae</taxon>
        <taxon>Oryzias</taxon>
    </lineage>
</organism>
<evidence type="ECO:0000259" key="2">
    <source>
        <dbReference type="Pfam" id="PF25039"/>
    </source>
</evidence>
<dbReference type="PANTHER" id="PTHR31640">
    <property type="entry name" value="TRANSMEMBRANE PROTEIN KIAA1109"/>
    <property type="match status" value="1"/>
</dbReference>
<evidence type="ECO:0000256" key="1">
    <source>
        <dbReference type="SAM" id="MobiDB-lite"/>
    </source>
</evidence>
<evidence type="ECO:0000313" key="4">
    <source>
        <dbReference type="Proteomes" id="UP000001038"/>
    </source>
</evidence>
<evidence type="ECO:0000313" key="3">
    <source>
        <dbReference type="Ensembl" id="ENSORLP00000022057.2"/>
    </source>
</evidence>
<feature type="region of interest" description="Disordered" evidence="1">
    <location>
        <begin position="610"/>
        <end position="676"/>
    </location>
</feature>
<dbReference type="InParanoid" id="H2MTF8"/>
<reference evidence="3" key="2">
    <citation type="submission" date="2025-08" db="UniProtKB">
        <authorList>
            <consortium name="Ensembl"/>
        </authorList>
    </citation>
    <scope>IDENTIFICATION</scope>
    <source>
        <strain evidence="3">Hd-rR</strain>
    </source>
</reference>
<feature type="region of interest" description="Disordered" evidence="1">
    <location>
        <begin position="71"/>
        <end position="105"/>
    </location>
</feature>
<feature type="region of interest" description="Disordered" evidence="1">
    <location>
        <begin position="199"/>
        <end position="230"/>
    </location>
</feature>
<reference evidence="3" key="3">
    <citation type="submission" date="2025-09" db="UniProtKB">
        <authorList>
            <consortium name="Ensembl"/>
        </authorList>
    </citation>
    <scope>IDENTIFICATION</scope>
    <source>
        <strain evidence="3">Hd-rR</strain>
    </source>
</reference>
<keyword evidence="4" id="KW-1185">Reference proteome</keyword>
<dbReference type="PANTHER" id="PTHR31640:SF1">
    <property type="entry name" value="BRIDGE-LIKE LIPID TRANSFER PROTEIN FAMILY MEMBER 1"/>
    <property type="match status" value="1"/>
</dbReference>
<feature type="compositionally biased region" description="Pro residues" evidence="1">
    <location>
        <begin position="127"/>
        <end position="142"/>
    </location>
</feature>
<feature type="compositionally biased region" description="Polar residues" evidence="1">
    <location>
        <begin position="631"/>
        <end position="645"/>
    </location>
</feature>
<feature type="compositionally biased region" description="Acidic residues" evidence="1">
    <location>
        <begin position="646"/>
        <end position="659"/>
    </location>
</feature>
<dbReference type="STRING" id="8090.ENSORLP00000022057"/>
<accession>H2MTF8</accession>
<dbReference type="Proteomes" id="UP000001038">
    <property type="component" value="Chromosome 22"/>
</dbReference>
<dbReference type="eggNOG" id="KOG3596">
    <property type="taxonomic scope" value="Eukaryota"/>
</dbReference>
<feature type="domain" description="Bridge-like lipid transfer protein family member 1 middle region" evidence="2">
    <location>
        <begin position="293"/>
        <end position="936"/>
    </location>
</feature>
<reference evidence="3 4" key="1">
    <citation type="journal article" date="2007" name="Nature">
        <title>The medaka draft genome and insights into vertebrate genome evolution.</title>
        <authorList>
            <person name="Kasahara M."/>
            <person name="Naruse K."/>
            <person name="Sasaki S."/>
            <person name="Nakatani Y."/>
            <person name="Qu W."/>
            <person name="Ahsan B."/>
            <person name="Yamada T."/>
            <person name="Nagayasu Y."/>
            <person name="Doi K."/>
            <person name="Kasai Y."/>
            <person name="Jindo T."/>
            <person name="Kobayashi D."/>
            <person name="Shimada A."/>
            <person name="Toyoda A."/>
            <person name="Kuroki Y."/>
            <person name="Fujiyama A."/>
            <person name="Sasaki T."/>
            <person name="Shimizu A."/>
            <person name="Asakawa S."/>
            <person name="Shimizu N."/>
            <person name="Hashimoto S."/>
            <person name="Yang J."/>
            <person name="Lee Y."/>
            <person name="Matsushima K."/>
            <person name="Sugano S."/>
            <person name="Sakaizumi M."/>
            <person name="Narita T."/>
            <person name="Ohishi K."/>
            <person name="Haga S."/>
            <person name="Ohta F."/>
            <person name="Nomoto H."/>
            <person name="Nogata K."/>
            <person name="Morishita T."/>
            <person name="Endo T."/>
            <person name="Shin-I T."/>
            <person name="Takeda H."/>
            <person name="Morishita S."/>
            <person name="Kohara Y."/>
        </authorList>
    </citation>
    <scope>NUCLEOTIDE SEQUENCE [LARGE SCALE GENOMIC DNA]</scope>
    <source>
        <strain evidence="3 4">Hd-rR</strain>
    </source>
</reference>
<name>H2MTF8_ORYLA</name>
<feature type="region of interest" description="Disordered" evidence="1">
    <location>
        <begin position="355"/>
        <end position="376"/>
    </location>
</feature>
<dbReference type="Pfam" id="PF25039">
    <property type="entry name" value="BLTP1_M"/>
    <property type="match status" value="1"/>
</dbReference>
<feature type="region of interest" description="Disordered" evidence="1">
    <location>
        <begin position="17"/>
        <end position="48"/>
    </location>
</feature>
<dbReference type="InterPro" id="IPR033616">
    <property type="entry name" value="BLTP1"/>
</dbReference>
<feature type="compositionally biased region" description="Low complexity" evidence="1">
    <location>
        <begin position="614"/>
        <end position="626"/>
    </location>
</feature>
<dbReference type="InterPro" id="IPR056741">
    <property type="entry name" value="BLTP1_M"/>
</dbReference>
<sequence length="987" mass="108063">IVSSSLNTKCVQFSSEVSRSDENVLDSPRQRRSYGSFPFTPSADSNTFHQYRSADSSMSVADSEAYFSATEDFEPISSADEGPGTYPGRKKKRRQQTQQIHRSSIYHSVEGPLTYVLNGELITEPRPLPPPPILPPLPPQPLPTHTSQASFVSALAMDEESSMEAEKTAEPGPVTRQPHVMVCYQNYLAHYQVSNWSVKQPTNKRTSKSSLHRPLDLDTPTSEESSSSFDQLSVPSFKLVKQGLSASSLLDRGLQLMGETNGTPYTPLDKRAMENTDEDTTTDDWSLEQPLTQTRTTAIVEVKGAINVVLTPLVAESLDRYIESMVHFASIRHPAAILDNLHGKVLNEAYQISKSTSQTGKQEPKLSKTEGTTPGSLNISHGQTELSVKPDNVKIKGLQANVSIPKVNLCLLQASVEEGSPSCSSKCVTHVSLVALCFDRIATQFRMNRGIVEETPNTTEHGRPSVMLEKYASATKMQPQSSGSLRSNAGIEKGKEIAARLNIHRIHSQLRGLDSTDIGTCGITAIPFEKSKVLFGLEEMEEFSLVDETDTQAGNDLGRSAALLEKWGWIMFECGIENLTVKGGRQSGAILYNAFGVMGHFENGGKTGMSKCNGSTGSQTGSGYSTDVSDDNLQPDATSPNSDVNEQSDSDDQDEGVESDDLKKDLPLMPPPPDSSSMKLTLREIWFSFAAPTNVRSASSAISRQLNLLSTATPAIGAWLVPIDQLKSSLRKLENEGTLRVCAVMGCVMTEALEKKSIHIPIPSKYNRVTKRSRYLHENPSCMLCNILHRYLQQADYSVIEEATMNDGVPALVTLKKGLVALARQWMKFIVVTQGFKAIGLIKPNQLTKPKEPQQSLGDTIHGLDNGAALQSDTSGDGAEFEYDAATVSEHTMLLEGVCSRPPPKEVNSGPVSGVEIIRKLSKSHTHNESALRIKVQKLLLVSFITEILTSHPLKRFRNCFYPFSFMTAVGQCWFSSAVIHDKNDQS</sequence>
<feature type="region of interest" description="Disordered" evidence="1">
    <location>
        <begin position="127"/>
        <end position="146"/>
    </location>
</feature>
<dbReference type="HOGENOM" id="CLU_000118_0_0_1"/>
<feature type="region of interest" description="Disordered" evidence="1">
    <location>
        <begin position="258"/>
        <end position="284"/>
    </location>
</feature>
<protein>
    <recommendedName>
        <fullName evidence="2">Bridge-like lipid transfer protein family member 1 middle region domain-containing protein</fullName>
    </recommendedName>
</protein>
<dbReference type="Ensembl" id="ENSORLT00000022058.2">
    <property type="protein sequence ID" value="ENSORLP00000022057.2"/>
    <property type="gene ID" value="ENSORLG00000017627.2"/>
</dbReference>
<dbReference type="AlphaFoldDB" id="H2MTF8"/>